<evidence type="ECO:0000313" key="2">
    <source>
        <dbReference type="EMBL" id="MWB97899.1"/>
    </source>
</evidence>
<dbReference type="EMBL" id="WSTA01000015">
    <property type="protein sequence ID" value="MWB97899.1"/>
    <property type="molecule type" value="Genomic_DNA"/>
</dbReference>
<gene>
    <name evidence="2" type="ORF">GB864_04975</name>
</gene>
<sequence>MSDAVVLVEGESDRRVLALVAERLGVDLAAADVRVVVLDGITNLRRAVAAEPAGIHVFGLYDGAEQRQVSRMLAEAGRPTADDAAGLEALGYYACTLDLEDELIRAAGPEAVVAAIAAAGELGKLRSFQRQPAQRGRPIEAQLHRFAGTAAGRKHRFGASIVAGLPLADIPSPIRRLFHALQADREPAR</sequence>
<dbReference type="Proteomes" id="UP000438182">
    <property type="component" value="Unassembled WGS sequence"/>
</dbReference>
<evidence type="ECO:0000259" key="1">
    <source>
        <dbReference type="Pfam" id="PF20469"/>
    </source>
</evidence>
<proteinExistence type="predicted"/>
<dbReference type="GO" id="GO:0004519">
    <property type="term" value="F:endonuclease activity"/>
    <property type="evidence" value="ECO:0007669"/>
    <property type="project" value="UniProtKB-KW"/>
</dbReference>
<evidence type="ECO:0000313" key="3">
    <source>
        <dbReference type="Proteomes" id="UP000438182"/>
    </source>
</evidence>
<keyword evidence="2" id="KW-0255">Endonuclease</keyword>
<protein>
    <submittedName>
        <fullName evidence="2">ATP-dependent endonuclease</fullName>
    </submittedName>
</protein>
<keyword evidence="2" id="KW-0378">Hydrolase</keyword>
<reference evidence="2 3" key="1">
    <citation type="submission" date="2019-12" db="EMBL/GenBank/DDBJ databases">
        <authorList>
            <person name="Kim Y.S."/>
        </authorList>
    </citation>
    <scope>NUCLEOTIDE SEQUENCE [LARGE SCALE GENOMIC DNA]</scope>
    <source>
        <strain evidence="2 3">MMS17-SY077</strain>
    </source>
</reference>
<organism evidence="2 3">
    <name type="scientific">Agromyces seonyuensis</name>
    <dbReference type="NCBI Taxonomy" id="2662446"/>
    <lineage>
        <taxon>Bacteria</taxon>
        <taxon>Bacillati</taxon>
        <taxon>Actinomycetota</taxon>
        <taxon>Actinomycetes</taxon>
        <taxon>Micrococcales</taxon>
        <taxon>Microbacteriaceae</taxon>
        <taxon>Agromyces</taxon>
    </lineage>
</organism>
<keyword evidence="2" id="KW-0540">Nuclease</keyword>
<accession>A0A6I4P1J6</accession>
<dbReference type="InterPro" id="IPR034139">
    <property type="entry name" value="TOPRIM_OLD"/>
</dbReference>
<keyword evidence="3" id="KW-1185">Reference proteome</keyword>
<name>A0A6I4P1J6_9MICO</name>
<comment type="caution">
    <text evidence="2">The sequence shown here is derived from an EMBL/GenBank/DDBJ whole genome shotgun (WGS) entry which is preliminary data.</text>
</comment>
<feature type="domain" description="OLD protein-like TOPRIM" evidence="1">
    <location>
        <begin position="2"/>
        <end position="62"/>
    </location>
</feature>
<dbReference type="AlphaFoldDB" id="A0A6I4P1J6"/>
<dbReference type="Pfam" id="PF20469">
    <property type="entry name" value="OLD-like_TOPRIM"/>
    <property type="match status" value="1"/>
</dbReference>